<keyword evidence="6 9" id="KW-1133">Transmembrane helix</keyword>
<feature type="transmembrane region" description="Helical" evidence="9">
    <location>
        <begin position="389"/>
        <end position="410"/>
    </location>
</feature>
<evidence type="ECO:0000256" key="7">
    <source>
        <dbReference type="ARBA" id="ARBA00023136"/>
    </source>
</evidence>
<evidence type="ECO:0000256" key="9">
    <source>
        <dbReference type="SAM" id="Phobius"/>
    </source>
</evidence>
<feature type="transmembrane region" description="Helical" evidence="9">
    <location>
        <begin position="762"/>
        <end position="781"/>
    </location>
</feature>
<accession>A0A2G9GQD0</accession>
<feature type="compositionally biased region" description="Basic and acidic residues" evidence="8">
    <location>
        <begin position="212"/>
        <end position="221"/>
    </location>
</feature>
<dbReference type="EMBL" id="NKXS01004086">
    <property type="protein sequence ID" value="PIN07458.1"/>
    <property type="molecule type" value="Genomic_DNA"/>
</dbReference>
<keyword evidence="4" id="KW-0592">Phosphate transport</keyword>
<dbReference type="GO" id="GO:0016036">
    <property type="term" value="P:cellular response to phosphate starvation"/>
    <property type="evidence" value="ECO:0007669"/>
    <property type="project" value="InterPro"/>
</dbReference>
<evidence type="ECO:0000256" key="1">
    <source>
        <dbReference type="ARBA" id="ARBA00004127"/>
    </source>
</evidence>
<comment type="caution">
    <text evidence="12">The sequence shown here is derived from an EMBL/GenBank/DDBJ whole genome shotgun (WGS) entry which is preliminary data.</text>
</comment>
<dbReference type="PROSITE" id="PS51382">
    <property type="entry name" value="SPX"/>
    <property type="match status" value="1"/>
</dbReference>
<dbReference type="STRING" id="429701.A0A2G9GQD0"/>
<organism evidence="12 13">
    <name type="scientific">Handroanthus impetiginosus</name>
    <dbReference type="NCBI Taxonomy" id="429701"/>
    <lineage>
        <taxon>Eukaryota</taxon>
        <taxon>Viridiplantae</taxon>
        <taxon>Streptophyta</taxon>
        <taxon>Embryophyta</taxon>
        <taxon>Tracheophyta</taxon>
        <taxon>Spermatophyta</taxon>
        <taxon>Magnoliopsida</taxon>
        <taxon>eudicotyledons</taxon>
        <taxon>Gunneridae</taxon>
        <taxon>Pentapetalae</taxon>
        <taxon>asterids</taxon>
        <taxon>lamiids</taxon>
        <taxon>Lamiales</taxon>
        <taxon>Bignoniaceae</taxon>
        <taxon>Crescentiina</taxon>
        <taxon>Tabebuia alliance</taxon>
        <taxon>Handroanthus</taxon>
    </lineage>
</organism>
<dbReference type="GO" id="GO:0012505">
    <property type="term" value="C:endomembrane system"/>
    <property type="evidence" value="ECO:0007669"/>
    <property type="project" value="UniProtKB-SubCell"/>
</dbReference>
<feature type="transmembrane region" description="Helical" evidence="9">
    <location>
        <begin position="511"/>
        <end position="532"/>
    </location>
</feature>
<comment type="similarity">
    <text evidence="2">Belongs to the SYG1 (TC 2.A.94) family.</text>
</comment>
<keyword evidence="13" id="KW-1185">Reference proteome</keyword>
<evidence type="ECO:0000256" key="8">
    <source>
        <dbReference type="SAM" id="MobiDB-lite"/>
    </source>
</evidence>
<dbReference type="InterPro" id="IPR004331">
    <property type="entry name" value="SPX_dom"/>
</dbReference>
<feature type="transmembrane region" description="Helical" evidence="9">
    <location>
        <begin position="430"/>
        <end position="454"/>
    </location>
</feature>
<evidence type="ECO:0000256" key="4">
    <source>
        <dbReference type="ARBA" id="ARBA00022592"/>
    </source>
</evidence>
<dbReference type="Pfam" id="PF03105">
    <property type="entry name" value="SPX"/>
    <property type="match status" value="1"/>
</dbReference>
<dbReference type="InterPro" id="IPR052486">
    <property type="entry name" value="PHO1"/>
</dbReference>
<dbReference type="GO" id="GO:0006817">
    <property type="term" value="P:phosphate ion transport"/>
    <property type="evidence" value="ECO:0007669"/>
    <property type="project" value="UniProtKB-KW"/>
</dbReference>
<dbReference type="Proteomes" id="UP000231279">
    <property type="component" value="Unassembled WGS sequence"/>
</dbReference>
<evidence type="ECO:0000259" key="11">
    <source>
        <dbReference type="PROSITE" id="PS51382"/>
    </source>
</evidence>
<dbReference type="OrthoDB" id="9970435at2759"/>
<proteinExistence type="inferred from homology"/>
<evidence type="ECO:0000256" key="3">
    <source>
        <dbReference type="ARBA" id="ARBA00022448"/>
    </source>
</evidence>
<evidence type="ECO:0000256" key="5">
    <source>
        <dbReference type="ARBA" id="ARBA00022692"/>
    </source>
</evidence>
<dbReference type="PROSITE" id="PS51380">
    <property type="entry name" value="EXS"/>
    <property type="match status" value="1"/>
</dbReference>
<feature type="compositionally biased region" description="Acidic residues" evidence="8">
    <location>
        <begin position="188"/>
        <end position="199"/>
    </location>
</feature>
<dbReference type="PANTHER" id="PTHR48477:SF1">
    <property type="entry name" value="PHOSPHATE TRANSPORTER PHO1"/>
    <property type="match status" value="1"/>
</dbReference>
<feature type="domain" description="SPX" evidence="11">
    <location>
        <begin position="2"/>
        <end position="339"/>
    </location>
</feature>
<keyword evidence="7 9" id="KW-0472">Membrane</keyword>
<feature type="transmembrane region" description="Helical" evidence="9">
    <location>
        <begin position="810"/>
        <end position="831"/>
    </location>
</feature>
<feature type="transmembrane region" description="Helical" evidence="9">
    <location>
        <begin position="475"/>
        <end position="499"/>
    </location>
</feature>
<evidence type="ECO:0000256" key="6">
    <source>
        <dbReference type="ARBA" id="ARBA00022989"/>
    </source>
</evidence>
<dbReference type="GO" id="GO:0016020">
    <property type="term" value="C:membrane"/>
    <property type="evidence" value="ECO:0007669"/>
    <property type="project" value="InterPro"/>
</dbReference>
<name>A0A2G9GQD0_9LAMI</name>
<dbReference type="CDD" id="cd14476">
    <property type="entry name" value="SPX_PHO1_like"/>
    <property type="match status" value="1"/>
</dbReference>
<reference evidence="13" key="1">
    <citation type="journal article" date="2018" name="Gigascience">
        <title>Genome assembly of the Pink Ipe (Handroanthus impetiginosus, Bignoniaceae), a highly valued, ecologically keystone Neotropical timber forest tree.</title>
        <authorList>
            <person name="Silva-Junior O.B."/>
            <person name="Grattapaglia D."/>
            <person name="Novaes E."/>
            <person name="Collevatti R.G."/>
        </authorList>
    </citation>
    <scope>NUCLEOTIDE SEQUENCE [LARGE SCALE GENOMIC DNA]</scope>
    <source>
        <strain evidence="13">cv. UFG-1</strain>
    </source>
</reference>
<evidence type="ECO:0000256" key="2">
    <source>
        <dbReference type="ARBA" id="ARBA00009665"/>
    </source>
</evidence>
<feature type="domain" description="EXS" evidence="10">
    <location>
        <begin position="700"/>
        <end position="891"/>
    </location>
</feature>
<feature type="region of interest" description="Disordered" evidence="8">
    <location>
        <begin position="152"/>
        <end position="221"/>
    </location>
</feature>
<protein>
    <submittedName>
        <fullName evidence="12">Putative small molecule transporter</fullName>
    </submittedName>
</protein>
<dbReference type="Pfam" id="PF03124">
    <property type="entry name" value="EXS"/>
    <property type="match status" value="1"/>
</dbReference>
<evidence type="ECO:0000259" key="10">
    <source>
        <dbReference type="PROSITE" id="PS51380"/>
    </source>
</evidence>
<comment type="subcellular location">
    <subcellularLocation>
        <location evidence="1">Endomembrane system</location>
        <topology evidence="1">Multi-pass membrane protein</topology>
    </subcellularLocation>
</comment>
<sequence length="891" mass="103856">MVKFSKQFEGQLVPEWKEAFVDYCQLKKDIKKILLINNQKDNTKKRKSSFSDALVSSLRKYTFLDCKQREPRVIQVHRKLEASASKGDLYETELLEQFADTDAAVEFFACLDHQLNKVNQFYRTKEKEFLERGESLKKQMEILTALKNAIKQRHDKGTSSQDSKEEDSISGTISCDEETMEDIVNTEQGEENSTEELEKEDMNFSESPKSGEFARTKTKKDEGKMRSFSGQLINCQGKNLRIHIPLTNPSRTFSAITYLLWDDLVNQSSKKCGPEGNKLHINKKKLHHAEKMIKGAFVELYKGLGYLKNYRNLNMLAFVKILKKFDKVTDKPVLPIYLKVVESSYFNSSDKALKLADEVEEIFVKNFAEDDKRKGMKYLKPTQRKESHAVTFFIGLFAGCFLALFFGYVIMAHITGMYTSNSDKVYMETVYPVLSMFSLSFLHFFLYGCNIFMWRKTRINYSFIFELSQKKELKYRDVFLICTTSMTAVVGVLFVHLSLVAKGHSYSQVQGIPGLLLLAFIIVLVCPFNIIYKSSRYRLLSVLRNIILSPLYKVVMLDFFMADQLCSQVPMLRNLEYIACYYITGSYRTQDYNYCMRTTYYRDLAYAVSFLPYYWRAMQCARRWFDEGNKSHLINLGKYVSAMVAAGAKVAYEKEKSAGWLCLVVILSTASTVPMLRNLEYIACYYITGSYRTQDYNYCMRTTYYRDLAYAVSFLPYYWRAMQCARRWFDEGNKSHLINLGKYVSAMVAAGAKVAYEKEKSAGWLCLVVILSTASTVYQLYWDFVKDWGLLQFNSKNPWLRDELMLRQKFIYFFSMGLNLVLRLAWLQTVFHYNFEKVDYRVTMLFLAALEVVRRGQWNFYRLENEHLNNAGKFRAVKTVPLPFHEVDEQD</sequence>
<evidence type="ECO:0000313" key="13">
    <source>
        <dbReference type="Proteomes" id="UP000231279"/>
    </source>
</evidence>
<gene>
    <name evidence="12" type="ORF">CDL12_19970</name>
</gene>
<dbReference type="AlphaFoldDB" id="A0A2G9GQD0"/>
<dbReference type="InterPro" id="IPR004342">
    <property type="entry name" value="EXS_C"/>
</dbReference>
<evidence type="ECO:0000313" key="12">
    <source>
        <dbReference type="EMBL" id="PIN07458.1"/>
    </source>
</evidence>
<dbReference type="InterPro" id="IPR034092">
    <property type="entry name" value="PHO1_SPX"/>
</dbReference>
<keyword evidence="5 9" id="KW-0812">Transmembrane</keyword>
<keyword evidence="3" id="KW-0813">Transport</keyword>
<dbReference type="PANTHER" id="PTHR48477">
    <property type="entry name" value="PHOSPHATE TRANSPORTER PHO1"/>
    <property type="match status" value="1"/>
</dbReference>